<feature type="transmembrane region" description="Helical" evidence="17">
    <location>
        <begin position="360"/>
        <end position="379"/>
    </location>
</feature>
<evidence type="ECO:0000313" key="19">
    <source>
        <dbReference type="EMBL" id="WWO39452.1"/>
    </source>
</evidence>
<evidence type="ECO:0000256" key="2">
    <source>
        <dbReference type="ARBA" id="ARBA00008583"/>
    </source>
</evidence>
<comment type="subcellular location">
    <subcellularLocation>
        <location evidence="1">Cell inner membrane</location>
        <topology evidence="1">Multi-pass membrane protein</topology>
    </subcellularLocation>
</comment>
<feature type="transmembrane region" description="Helical" evidence="17">
    <location>
        <begin position="240"/>
        <end position="262"/>
    </location>
</feature>
<feature type="transmembrane region" description="Helical" evidence="17">
    <location>
        <begin position="152"/>
        <end position="174"/>
    </location>
</feature>
<dbReference type="InterPro" id="IPR004841">
    <property type="entry name" value="AA-permease/SLC12A_dom"/>
</dbReference>
<comment type="catalytic activity">
    <reaction evidence="16">
        <text>L-phenylalanine(in) + H(+)(in) = L-phenylalanine(out) + H(+)(out)</text>
        <dbReference type="Rhea" id="RHEA:28923"/>
        <dbReference type="ChEBI" id="CHEBI:15378"/>
        <dbReference type="ChEBI" id="CHEBI:58095"/>
    </reaction>
    <physiologicalReaction direction="right-to-left" evidence="16">
        <dbReference type="Rhea" id="RHEA:28925"/>
    </physiologicalReaction>
</comment>
<dbReference type="PROSITE" id="PS00218">
    <property type="entry name" value="AMINO_ACID_PERMEASE_1"/>
    <property type="match status" value="1"/>
</dbReference>
<feature type="transmembrane region" description="Helical" evidence="17">
    <location>
        <begin position="99"/>
        <end position="121"/>
    </location>
</feature>
<feature type="transmembrane region" description="Helical" evidence="17">
    <location>
        <begin position="399"/>
        <end position="421"/>
    </location>
</feature>
<evidence type="ECO:0000256" key="8">
    <source>
        <dbReference type="ARBA" id="ARBA00022989"/>
    </source>
</evidence>
<proteinExistence type="inferred from homology"/>
<feature type="transmembrane region" description="Helical" evidence="17">
    <location>
        <begin position="194"/>
        <end position="219"/>
    </location>
</feature>
<dbReference type="Proteomes" id="UP001379444">
    <property type="component" value="Chromosome"/>
</dbReference>
<evidence type="ECO:0000256" key="1">
    <source>
        <dbReference type="ARBA" id="ARBA00004429"/>
    </source>
</evidence>
<evidence type="ECO:0000313" key="20">
    <source>
        <dbReference type="Proteomes" id="UP001379444"/>
    </source>
</evidence>
<evidence type="ECO:0000256" key="12">
    <source>
        <dbReference type="ARBA" id="ARBA00041728"/>
    </source>
</evidence>
<dbReference type="EMBL" id="CP125967">
    <property type="protein sequence ID" value="WWO39452.1"/>
    <property type="molecule type" value="Genomic_DNA"/>
</dbReference>
<reference evidence="19 20" key="1">
    <citation type="journal article" date="2024" name="Front. Plant Sci.">
        <title>Comprehensive phenomic and genomic studies of the species, Pectobacterium cacticida and proposal for reclassification as Alcorniella cacticida comb. nov.</title>
        <authorList>
            <person name="Jonca J."/>
            <person name="Pirhonen M."/>
            <person name="Waleron M.M."/>
            <person name="Gawor J."/>
            <person name="Mrozik A."/>
            <person name="Smoktunowicz M."/>
            <person name="Waleron K."/>
            <person name="Waleron M."/>
        </authorList>
    </citation>
    <scope>NUCLEOTIDE SEQUENCE [LARGE SCALE GENOMIC DNA]</scope>
    <source>
        <strain evidence="19 20">DPMP6</strain>
    </source>
</reference>
<evidence type="ECO:0000256" key="13">
    <source>
        <dbReference type="ARBA" id="ARBA00042267"/>
    </source>
</evidence>
<name>A0ABZ2GD97_9GAMM</name>
<sequence length="452" mass="49063">MDNQHTDGTLKRGLKNRHIQLIALGGAVGTGLFLGIAQTIKMAGPSVLLGYAIGGLIAFLIMRQLGEMVVEEPVAGSFSHFAYKYWGDFAGFASGWNYWVLYVLVAMAELSAVGIYVQYWWPDIPTWVSAAVFFLLINAINLANVKVYGEMEFWFAIIKVSAIIGMIVFGAWLLLSGTGGPEATVTNLWAQGGFFPNGVLGLVMAMAVIMFSFGGLELVGITAAEADNPDKSIPRATNQVIYRILIFYIGSLAILLSLYPWGKVVEGGSPFVLIFHELNSNAVATVLNIVVLTAALSVYNSCVYCNSRMLFGLAKQGNGPKVLASVDRRGVPIVAIGISALATALCVLLNYLIPGKAFELLMALVVSALVINWAMISLAHLKFRAQKDREGTVTKFKALLYPLGNYLCLLFLIGILVIMFLTPAIRISVTLIPVWLVILGVGYFFKKKQQAK</sequence>
<dbReference type="PANTHER" id="PTHR43495">
    <property type="entry name" value="GABA PERMEASE"/>
    <property type="match status" value="1"/>
</dbReference>
<feature type="domain" description="Amino acid permease/ SLC12A" evidence="18">
    <location>
        <begin position="18"/>
        <end position="450"/>
    </location>
</feature>
<keyword evidence="7" id="KW-0029">Amino-acid transport</keyword>
<comment type="function">
    <text evidence="10">Permease that is involved in the active transport across the cytoplasmic membrane of all three aromatic amino acids, phenylalanine, tyrosine and tryptophan.</text>
</comment>
<evidence type="ECO:0000256" key="14">
    <source>
        <dbReference type="ARBA" id="ARBA00048394"/>
    </source>
</evidence>
<protein>
    <recommendedName>
        <fullName evidence="11">Aromatic amino acid transport protein AroP</fullName>
    </recommendedName>
    <alternativeName>
        <fullName evidence="12">Aromatic amino acid:H(+) symporter AroP</fullName>
    </alternativeName>
    <alternativeName>
        <fullName evidence="13">General aromatic amino acid permease</fullName>
    </alternativeName>
</protein>
<evidence type="ECO:0000256" key="16">
    <source>
        <dbReference type="ARBA" id="ARBA00048776"/>
    </source>
</evidence>
<feature type="transmembrane region" description="Helical" evidence="17">
    <location>
        <begin position="331"/>
        <end position="354"/>
    </location>
</feature>
<keyword evidence="6 17" id="KW-0812">Transmembrane</keyword>
<feature type="transmembrane region" description="Helical" evidence="17">
    <location>
        <begin position="427"/>
        <end position="445"/>
    </location>
</feature>
<keyword evidence="3" id="KW-0813">Transport</keyword>
<comment type="catalytic activity">
    <reaction evidence="14">
        <text>L-tryptophan(in) + H(+)(in) = L-tryptophan(out) + H(+)(out)</text>
        <dbReference type="Rhea" id="RHEA:28879"/>
        <dbReference type="ChEBI" id="CHEBI:15378"/>
        <dbReference type="ChEBI" id="CHEBI:57912"/>
    </reaction>
    <physiologicalReaction direction="right-to-left" evidence="14">
        <dbReference type="Rhea" id="RHEA:28881"/>
    </physiologicalReaction>
</comment>
<evidence type="ECO:0000256" key="3">
    <source>
        <dbReference type="ARBA" id="ARBA00022448"/>
    </source>
</evidence>
<gene>
    <name evidence="19" type="ORF">QNA12_05465</name>
</gene>
<evidence type="ECO:0000259" key="18">
    <source>
        <dbReference type="Pfam" id="PF00324"/>
    </source>
</evidence>
<dbReference type="Pfam" id="PF00324">
    <property type="entry name" value="AA_permease"/>
    <property type="match status" value="1"/>
</dbReference>
<evidence type="ECO:0000256" key="9">
    <source>
        <dbReference type="ARBA" id="ARBA00023136"/>
    </source>
</evidence>
<evidence type="ECO:0000256" key="5">
    <source>
        <dbReference type="ARBA" id="ARBA00022519"/>
    </source>
</evidence>
<evidence type="ECO:0000256" key="15">
    <source>
        <dbReference type="ARBA" id="ARBA00048727"/>
    </source>
</evidence>
<feature type="transmembrane region" description="Helical" evidence="17">
    <location>
        <begin position="127"/>
        <end position="145"/>
    </location>
</feature>
<evidence type="ECO:0000256" key="6">
    <source>
        <dbReference type="ARBA" id="ARBA00022692"/>
    </source>
</evidence>
<feature type="transmembrane region" description="Helical" evidence="17">
    <location>
        <begin position="282"/>
        <end position="305"/>
    </location>
</feature>
<evidence type="ECO:0000256" key="4">
    <source>
        <dbReference type="ARBA" id="ARBA00022475"/>
    </source>
</evidence>
<accession>A0ABZ2GD97</accession>
<feature type="transmembrane region" description="Helical" evidence="17">
    <location>
        <begin position="21"/>
        <end position="40"/>
    </location>
</feature>
<dbReference type="RefSeq" id="WP_264496560.1">
    <property type="nucleotide sequence ID" value="NZ_CP109947.1"/>
</dbReference>
<keyword evidence="20" id="KW-1185">Reference proteome</keyword>
<comment type="catalytic activity">
    <reaction evidence="15">
        <text>L-tyrosine(in) + H(+)(in) = L-tyrosine(out) + H(+)(out)</text>
        <dbReference type="Rhea" id="RHEA:28875"/>
        <dbReference type="ChEBI" id="CHEBI:15378"/>
        <dbReference type="ChEBI" id="CHEBI:58315"/>
    </reaction>
    <physiologicalReaction direction="right-to-left" evidence="15">
        <dbReference type="Rhea" id="RHEA:28877"/>
    </physiologicalReaction>
</comment>
<dbReference type="PIRSF" id="PIRSF006060">
    <property type="entry name" value="AA_transporter"/>
    <property type="match status" value="1"/>
</dbReference>
<dbReference type="InterPro" id="IPR004840">
    <property type="entry name" value="Amino_acid_permease_CS"/>
</dbReference>
<evidence type="ECO:0000256" key="17">
    <source>
        <dbReference type="SAM" id="Phobius"/>
    </source>
</evidence>
<dbReference type="Gene3D" id="1.20.1740.10">
    <property type="entry name" value="Amino acid/polyamine transporter I"/>
    <property type="match status" value="1"/>
</dbReference>
<organism evidence="19 20">
    <name type="scientific">Pectobacterium cacticida</name>
    <dbReference type="NCBI Taxonomy" id="69221"/>
    <lineage>
        <taxon>Bacteria</taxon>
        <taxon>Pseudomonadati</taxon>
        <taxon>Pseudomonadota</taxon>
        <taxon>Gammaproteobacteria</taxon>
        <taxon>Enterobacterales</taxon>
        <taxon>Pectobacteriaceae</taxon>
        <taxon>Pectobacterium</taxon>
    </lineage>
</organism>
<keyword evidence="8 17" id="KW-1133">Transmembrane helix</keyword>
<evidence type="ECO:0000256" key="10">
    <source>
        <dbReference type="ARBA" id="ARBA00037317"/>
    </source>
</evidence>
<comment type="similarity">
    <text evidence="2">Belongs to the amino acid-polyamine-organocation (APC) superfamily. Amino acid transporter (AAT) (TC 2.A.3.1) family.</text>
</comment>
<evidence type="ECO:0000256" key="11">
    <source>
        <dbReference type="ARBA" id="ARBA00040443"/>
    </source>
</evidence>
<feature type="transmembrane region" description="Helical" evidence="17">
    <location>
        <begin position="46"/>
        <end position="62"/>
    </location>
</feature>
<dbReference type="PANTHER" id="PTHR43495:SF4">
    <property type="entry name" value="AROMATIC AMINO ACID TRANSPORT PROTEIN AROP"/>
    <property type="match status" value="1"/>
</dbReference>
<keyword evidence="9 17" id="KW-0472">Membrane</keyword>
<keyword evidence="5" id="KW-0997">Cell inner membrane</keyword>
<evidence type="ECO:0000256" key="7">
    <source>
        <dbReference type="ARBA" id="ARBA00022970"/>
    </source>
</evidence>
<keyword evidence="4" id="KW-1003">Cell membrane</keyword>